<evidence type="ECO:0000256" key="3">
    <source>
        <dbReference type="ARBA" id="ARBA00023002"/>
    </source>
</evidence>
<dbReference type="PANTHER" id="PTHR13887">
    <property type="entry name" value="GLUTATHIONE S-TRANSFERASE KAPPA"/>
    <property type="match status" value="1"/>
</dbReference>
<comment type="caution">
    <text evidence="8">The sequence shown here is derived from an EMBL/GenBank/DDBJ whole genome shotgun (WGS) entry which is preliminary data.</text>
</comment>
<dbReference type="Pfam" id="PF13462">
    <property type="entry name" value="Thioredoxin_4"/>
    <property type="match status" value="1"/>
</dbReference>
<dbReference type="EMBL" id="RKHO01000001">
    <property type="protein sequence ID" value="ROR91808.1"/>
    <property type="molecule type" value="Genomic_DNA"/>
</dbReference>
<reference evidence="8 9" key="1">
    <citation type="submission" date="2018-11" db="EMBL/GenBank/DDBJ databases">
        <title>Sequencing the genomes of 1000 actinobacteria strains.</title>
        <authorList>
            <person name="Klenk H.-P."/>
        </authorList>
    </citation>
    <scope>NUCLEOTIDE SEQUENCE [LARGE SCALE GENOMIC DNA]</scope>
    <source>
        <strain evidence="8 9">DSM 12652</strain>
    </source>
</reference>
<proteinExistence type="inferred from homology"/>
<evidence type="ECO:0000259" key="7">
    <source>
        <dbReference type="PROSITE" id="PS51352"/>
    </source>
</evidence>
<feature type="domain" description="Thioredoxin" evidence="7">
    <location>
        <begin position="30"/>
        <end position="228"/>
    </location>
</feature>
<gene>
    <name evidence="8" type="ORF">EDD33_2684</name>
</gene>
<dbReference type="InterPro" id="IPR036249">
    <property type="entry name" value="Thioredoxin-like_sf"/>
</dbReference>
<keyword evidence="9" id="KW-1185">Reference proteome</keyword>
<evidence type="ECO:0000313" key="9">
    <source>
        <dbReference type="Proteomes" id="UP000281738"/>
    </source>
</evidence>
<accession>A0A3N2CWL6</accession>
<evidence type="ECO:0000256" key="2">
    <source>
        <dbReference type="ARBA" id="ARBA00022729"/>
    </source>
</evidence>
<sequence>MSKQAKMSVAIFAAFALVVVGLLAVVGSRDTPAKPAPAAGSAEGTGTAPGDGGAQLVRADSHVLGEKAGTGVEFVEFLDFECEGCRAAYPAVEQLREDYAGRVTFVARYFPMPGHFNAERAARTVEAAAQQGQFEAMYSRMYETQEQWGEQQVPLDDLFRGFAEDLGLDMTKFDRDYADPATAARIKKDQADGLALGVQGTPTFFINGQQIQPRDYTDLTDALDVALAE</sequence>
<keyword evidence="8" id="KW-0413">Isomerase</keyword>
<dbReference type="GO" id="GO:0016853">
    <property type="term" value="F:isomerase activity"/>
    <property type="evidence" value="ECO:0007669"/>
    <property type="project" value="UniProtKB-KW"/>
</dbReference>
<dbReference type="AlphaFoldDB" id="A0A3N2CWL6"/>
<keyword evidence="4" id="KW-1015">Disulfide bond</keyword>
<protein>
    <submittedName>
        <fullName evidence="8">Protein-disulfide isomerase</fullName>
    </submittedName>
</protein>
<dbReference type="Proteomes" id="UP000281738">
    <property type="component" value="Unassembled WGS sequence"/>
</dbReference>
<keyword evidence="2" id="KW-0732">Signal</keyword>
<dbReference type="PROSITE" id="PS51352">
    <property type="entry name" value="THIOREDOXIN_2"/>
    <property type="match status" value="1"/>
</dbReference>
<dbReference type="Gene3D" id="3.40.30.10">
    <property type="entry name" value="Glutaredoxin"/>
    <property type="match status" value="1"/>
</dbReference>
<organism evidence="8 9">
    <name type="scientific">Nocardioides aurantiacus</name>
    <dbReference type="NCBI Taxonomy" id="86796"/>
    <lineage>
        <taxon>Bacteria</taxon>
        <taxon>Bacillati</taxon>
        <taxon>Actinomycetota</taxon>
        <taxon>Actinomycetes</taxon>
        <taxon>Propionibacteriales</taxon>
        <taxon>Nocardioidaceae</taxon>
        <taxon>Nocardioides</taxon>
    </lineage>
</organism>
<dbReference type="GO" id="GO:0016491">
    <property type="term" value="F:oxidoreductase activity"/>
    <property type="evidence" value="ECO:0007669"/>
    <property type="project" value="UniProtKB-KW"/>
</dbReference>
<evidence type="ECO:0000256" key="1">
    <source>
        <dbReference type="ARBA" id="ARBA00005791"/>
    </source>
</evidence>
<evidence type="ECO:0000256" key="4">
    <source>
        <dbReference type="ARBA" id="ARBA00023157"/>
    </source>
</evidence>
<feature type="region of interest" description="Disordered" evidence="6">
    <location>
        <begin position="33"/>
        <end position="54"/>
    </location>
</feature>
<evidence type="ECO:0000256" key="6">
    <source>
        <dbReference type="SAM" id="MobiDB-lite"/>
    </source>
</evidence>
<dbReference type="SUPFAM" id="SSF52833">
    <property type="entry name" value="Thioredoxin-like"/>
    <property type="match status" value="1"/>
</dbReference>
<keyword evidence="5" id="KW-0676">Redox-active center</keyword>
<comment type="similarity">
    <text evidence="1">Belongs to the thioredoxin family. DsbA subfamily.</text>
</comment>
<dbReference type="InterPro" id="IPR012336">
    <property type="entry name" value="Thioredoxin-like_fold"/>
</dbReference>
<keyword evidence="3" id="KW-0560">Oxidoreductase</keyword>
<name>A0A3N2CWL6_9ACTN</name>
<dbReference type="InterPro" id="IPR013766">
    <property type="entry name" value="Thioredoxin_domain"/>
</dbReference>
<evidence type="ECO:0000313" key="8">
    <source>
        <dbReference type="EMBL" id="ROR91808.1"/>
    </source>
</evidence>
<evidence type="ECO:0000256" key="5">
    <source>
        <dbReference type="ARBA" id="ARBA00023284"/>
    </source>
</evidence>
<dbReference type="PANTHER" id="PTHR13887:SF14">
    <property type="entry name" value="DISULFIDE BOND FORMATION PROTEIN D"/>
    <property type="match status" value="1"/>
</dbReference>